<dbReference type="Pfam" id="PF03592">
    <property type="entry name" value="Terminase_2"/>
    <property type="match status" value="1"/>
</dbReference>
<dbReference type="PANTHER" id="PTHR41328:SF2">
    <property type="entry name" value="TERMINASE SMALL SUBUNIT"/>
    <property type="match status" value="1"/>
</dbReference>
<dbReference type="InterPro" id="IPR038713">
    <property type="entry name" value="Terminase_Gp1_N_sf"/>
</dbReference>
<evidence type="ECO:0000313" key="3">
    <source>
        <dbReference type="EMBL" id="MFC4788368.1"/>
    </source>
</evidence>
<dbReference type="InterPro" id="IPR005335">
    <property type="entry name" value="Terminase_ssu"/>
</dbReference>
<keyword evidence="2" id="KW-0231">Viral genome packaging</keyword>
<comment type="caution">
    <text evidence="3">The sequence shown here is derived from an EMBL/GenBank/DDBJ whole genome shotgun (WGS) entry which is preliminary data.</text>
</comment>
<dbReference type="InterPro" id="IPR052404">
    <property type="entry name" value="SPP1-like_terminase"/>
</dbReference>
<organism evidence="3 4">
    <name type="scientific">Giesbergeria sinuosa</name>
    <dbReference type="NCBI Taxonomy" id="80883"/>
    <lineage>
        <taxon>Bacteria</taxon>
        <taxon>Pseudomonadati</taxon>
        <taxon>Pseudomonadota</taxon>
        <taxon>Betaproteobacteria</taxon>
        <taxon>Burkholderiales</taxon>
        <taxon>Comamonadaceae</taxon>
        <taxon>Giesbergeria</taxon>
    </lineage>
</organism>
<dbReference type="PANTHER" id="PTHR41328">
    <property type="entry name" value="TERMINASE SMALL SUBUNIT-RELATED"/>
    <property type="match status" value="1"/>
</dbReference>
<accession>A0ABV9QC34</accession>
<evidence type="ECO:0000313" key="4">
    <source>
        <dbReference type="Proteomes" id="UP001596001"/>
    </source>
</evidence>
<dbReference type="EMBL" id="JBHSHJ010000003">
    <property type="protein sequence ID" value="MFC4788368.1"/>
    <property type="molecule type" value="Genomic_DNA"/>
</dbReference>
<dbReference type="Gene3D" id="1.10.10.1400">
    <property type="entry name" value="Terminase, small subunit, N-terminal DNA-binding domain, HTH motif"/>
    <property type="match status" value="1"/>
</dbReference>
<keyword evidence="1" id="KW-1188">Viral release from host cell</keyword>
<name>A0ABV9QC34_9BURK</name>
<proteinExistence type="predicted"/>
<sequence>MLPPKQQRFVHEYLVDLNGTQAAIRAGYSKHTANEQASQLLAKLSIQEAIAQARKEQQERTAITADKVLLEAWNIATADPRELVDVKVGCCRCCYGEGFKHQRTIQEFNHDREIWLDKGNDPAEFDEQGGIGFSPILLPNPECPECGGDGISRVALKDTRHLSEKARALYAGAKQTKFGIEIQMHDKSAAMEKLFKHLGLYEKDNKQKADPLATLMEGLRGNVVGVVKDGGADGLPSE</sequence>
<dbReference type="Proteomes" id="UP001596001">
    <property type="component" value="Unassembled WGS sequence"/>
</dbReference>
<reference evidence="4" key="1">
    <citation type="journal article" date="2019" name="Int. J. Syst. Evol. Microbiol.">
        <title>The Global Catalogue of Microorganisms (GCM) 10K type strain sequencing project: providing services to taxonomists for standard genome sequencing and annotation.</title>
        <authorList>
            <consortium name="The Broad Institute Genomics Platform"/>
            <consortium name="The Broad Institute Genome Sequencing Center for Infectious Disease"/>
            <person name="Wu L."/>
            <person name="Ma J."/>
        </authorList>
    </citation>
    <scope>NUCLEOTIDE SEQUENCE [LARGE SCALE GENOMIC DNA]</scope>
    <source>
        <strain evidence="4">CCUG 49452</strain>
    </source>
</reference>
<evidence type="ECO:0000256" key="1">
    <source>
        <dbReference type="ARBA" id="ARBA00022612"/>
    </source>
</evidence>
<evidence type="ECO:0000256" key="2">
    <source>
        <dbReference type="ARBA" id="ARBA00023219"/>
    </source>
</evidence>
<dbReference type="RefSeq" id="WP_382430728.1">
    <property type="nucleotide sequence ID" value="NZ_JBHSHJ010000003.1"/>
</dbReference>
<keyword evidence="4" id="KW-1185">Reference proteome</keyword>
<protein>
    <submittedName>
        <fullName evidence="3">Terminase small subunit</fullName>
    </submittedName>
</protein>
<gene>
    <name evidence="3" type="ORF">ACFO6X_05140</name>
</gene>